<dbReference type="PANTHER" id="PTHR47332">
    <property type="entry name" value="SET DOMAIN-CONTAINING PROTEIN 5"/>
    <property type="match status" value="1"/>
</dbReference>
<dbReference type="InterPro" id="IPR046341">
    <property type="entry name" value="SET_dom_sf"/>
</dbReference>
<name>A0A3M7IN66_HORWE</name>
<dbReference type="Gene3D" id="1.25.40.10">
    <property type="entry name" value="Tetratricopeptide repeat domain"/>
    <property type="match status" value="1"/>
</dbReference>
<sequence>MYLICQTAAKGLGVFATRNIPRGSRILSEKPVILVKSERDVYGAFRTLHEQDRNELMQLSVSSQRRPNLLGWAEGLWYASRQALSGGLNVVEGDGKTKTRLPDLQSIAEYPAVLNVFRNNNFDIGNNTQAIFKDICRLNHACIPNAQGNFNASLDRFTIHALRPISEDEEITLSYLAEHGASRDARQYRLQSNYGFPCDCPACDTTTERGKLDEEARQRMQSRLHSYAESVSEQKYPDQAAELEIMKEMIEMREDQGLAGREVATMCFSAAELAANIGRRDVALKLANKGLSLDEDAVGIDNPVFEESKARVRAMAIV</sequence>
<proteinExistence type="predicted"/>
<organism evidence="2 3">
    <name type="scientific">Hortaea werneckii</name>
    <name type="common">Black yeast</name>
    <name type="synonym">Cladosporium werneckii</name>
    <dbReference type="NCBI Taxonomy" id="91943"/>
    <lineage>
        <taxon>Eukaryota</taxon>
        <taxon>Fungi</taxon>
        <taxon>Dikarya</taxon>
        <taxon>Ascomycota</taxon>
        <taxon>Pezizomycotina</taxon>
        <taxon>Dothideomycetes</taxon>
        <taxon>Dothideomycetidae</taxon>
        <taxon>Mycosphaerellales</taxon>
        <taxon>Teratosphaeriaceae</taxon>
        <taxon>Hortaea</taxon>
    </lineage>
</organism>
<dbReference type="CDD" id="cd20071">
    <property type="entry name" value="SET_SMYD"/>
    <property type="match status" value="1"/>
</dbReference>
<dbReference type="InterPro" id="IPR011990">
    <property type="entry name" value="TPR-like_helical_dom_sf"/>
</dbReference>
<comment type="caution">
    <text evidence="2">The sequence shown here is derived from an EMBL/GenBank/DDBJ whole genome shotgun (WGS) entry which is preliminary data.</text>
</comment>
<dbReference type="VEuPathDB" id="FungiDB:BTJ68_03320"/>
<evidence type="ECO:0000313" key="2">
    <source>
        <dbReference type="EMBL" id="RMZ26803.1"/>
    </source>
</evidence>
<dbReference type="Gene3D" id="2.170.270.10">
    <property type="entry name" value="SET domain"/>
    <property type="match status" value="1"/>
</dbReference>
<dbReference type="SUPFAM" id="SSF82199">
    <property type="entry name" value="SET domain"/>
    <property type="match status" value="1"/>
</dbReference>
<reference evidence="2 3" key="1">
    <citation type="journal article" date="2018" name="BMC Genomics">
        <title>Genomic evidence for intraspecific hybridization in a clonal and extremely halotolerant yeast.</title>
        <authorList>
            <person name="Gostincar C."/>
            <person name="Stajich J.E."/>
            <person name="Zupancic J."/>
            <person name="Zalar P."/>
            <person name="Gunde-Cimerman N."/>
        </authorList>
    </citation>
    <scope>NUCLEOTIDE SEQUENCE [LARGE SCALE GENOMIC DNA]</scope>
    <source>
        <strain evidence="2 3">EXF-120</strain>
    </source>
</reference>
<dbReference type="EMBL" id="QWIT01000279">
    <property type="protein sequence ID" value="RMZ26803.1"/>
    <property type="molecule type" value="Genomic_DNA"/>
</dbReference>
<accession>A0A3M7IN66</accession>
<evidence type="ECO:0000259" key="1">
    <source>
        <dbReference type="PROSITE" id="PS50280"/>
    </source>
</evidence>
<dbReference type="InterPro" id="IPR001214">
    <property type="entry name" value="SET_dom"/>
</dbReference>
<dbReference type="Pfam" id="PF00856">
    <property type="entry name" value="SET"/>
    <property type="match status" value="1"/>
</dbReference>
<dbReference type="OrthoDB" id="265717at2759"/>
<dbReference type="InterPro" id="IPR053185">
    <property type="entry name" value="SET_domain_protein"/>
</dbReference>
<evidence type="ECO:0000313" key="3">
    <source>
        <dbReference type="Proteomes" id="UP000281677"/>
    </source>
</evidence>
<dbReference type="PROSITE" id="PS50280">
    <property type="entry name" value="SET"/>
    <property type="match status" value="1"/>
</dbReference>
<feature type="domain" description="SET" evidence="1">
    <location>
        <begin position="1"/>
        <end position="176"/>
    </location>
</feature>
<gene>
    <name evidence="2" type="ORF">D0859_09137</name>
</gene>
<protein>
    <recommendedName>
        <fullName evidence="1">SET domain-containing protein</fullName>
    </recommendedName>
</protein>
<dbReference type="Proteomes" id="UP000281677">
    <property type="component" value="Unassembled WGS sequence"/>
</dbReference>
<dbReference type="AlphaFoldDB" id="A0A3M7IN66"/>
<dbReference type="PANTHER" id="PTHR47332:SF4">
    <property type="entry name" value="SET DOMAIN-CONTAINING PROTEIN 5"/>
    <property type="match status" value="1"/>
</dbReference>
<dbReference type="SMART" id="SM00317">
    <property type="entry name" value="SET"/>
    <property type="match status" value="1"/>
</dbReference>